<feature type="compositionally biased region" description="Low complexity" evidence="4">
    <location>
        <begin position="132"/>
        <end position="172"/>
    </location>
</feature>
<evidence type="ECO:0000256" key="4">
    <source>
        <dbReference type="SAM" id="MobiDB-lite"/>
    </source>
</evidence>
<feature type="domain" description="Chitin-binding type-1" evidence="6">
    <location>
        <begin position="28"/>
        <end position="74"/>
    </location>
</feature>
<keyword evidence="3" id="KW-1015">Disulfide bond</keyword>
<sequence length="383" mass="39674">MRTFFAWAFTILTTLPIIDAHSSKISPDGTCGSRKDFTCLNSRYGNCCSQYSYCGSTDAYCGRGCQAGFGQCKGVSSISHSSMISSLTSKASSSSTSCTTSSTSSLPKSSTRSKVLLSTSSTPYKAPSSTLSPTRSPILSRTSSSSSSVVQSSSLSSKLPSSSSISSSTSMPLMSSTSVLSITSSSTMATSSSTSSSSQSSSQAPSGTSTSSLPSSTSASCIPTGINYVKNSGFESGAISPWTRNSDTNYAVDVTNSATAHEGQYLVQTTVRGAGVTSMELQQPNVSISSGTQIRCSAWARSEDGVSSTVTYKMLIDGQECGTVDTLDYDWTHFGGLITVTGDTHVITVRVVMNDSDSVAYSFDDVSVTAVSGPNVCVSESPQ</sequence>
<dbReference type="InterPro" id="IPR008979">
    <property type="entry name" value="Galactose-bd-like_sf"/>
</dbReference>
<accession>A0A6A6AL66</accession>
<dbReference type="InterPro" id="IPR001002">
    <property type="entry name" value="Chitin-bd_1"/>
</dbReference>
<keyword evidence="2" id="KW-0378">Hydrolase</keyword>
<keyword evidence="8" id="KW-1185">Reference proteome</keyword>
<feature type="chain" id="PRO_5025622612" evidence="5">
    <location>
        <begin position="21"/>
        <end position="383"/>
    </location>
</feature>
<feature type="region of interest" description="Disordered" evidence="4">
    <location>
        <begin position="90"/>
        <end position="172"/>
    </location>
</feature>
<feature type="compositionally biased region" description="Low complexity" evidence="4">
    <location>
        <begin position="90"/>
        <end position="113"/>
    </location>
</feature>
<dbReference type="GO" id="GO:0016798">
    <property type="term" value="F:hydrolase activity, acting on glycosyl bonds"/>
    <property type="evidence" value="ECO:0007669"/>
    <property type="project" value="InterPro"/>
</dbReference>
<dbReference type="Pfam" id="PF02018">
    <property type="entry name" value="CBM_4_9"/>
    <property type="match status" value="1"/>
</dbReference>
<feature type="disulfide bond" evidence="3">
    <location>
        <begin position="47"/>
        <end position="61"/>
    </location>
</feature>
<dbReference type="Gene3D" id="3.30.60.10">
    <property type="entry name" value="Endochitinase-like"/>
    <property type="match status" value="1"/>
</dbReference>
<evidence type="ECO:0000259" key="6">
    <source>
        <dbReference type="PROSITE" id="PS50941"/>
    </source>
</evidence>
<dbReference type="RefSeq" id="XP_033527076.1">
    <property type="nucleotide sequence ID" value="XM_033665557.1"/>
</dbReference>
<dbReference type="Gene3D" id="2.60.120.260">
    <property type="entry name" value="Galactose-binding domain-like"/>
    <property type="match status" value="1"/>
</dbReference>
<dbReference type="OrthoDB" id="5985073at2759"/>
<proteinExistence type="predicted"/>
<reference evidence="7" key="1">
    <citation type="journal article" date="2020" name="Stud. Mycol.">
        <title>101 Dothideomycetes genomes: a test case for predicting lifestyles and emergence of pathogens.</title>
        <authorList>
            <person name="Haridas S."/>
            <person name="Albert R."/>
            <person name="Binder M."/>
            <person name="Bloem J."/>
            <person name="Labutti K."/>
            <person name="Salamov A."/>
            <person name="Andreopoulos B."/>
            <person name="Baker S."/>
            <person name="Barry K."/>
            <person name="Bills G."/>
            <person name="Bluhm B."/>
            <person name="Cannon C."/>
            <person name="Castanera R."/>
            <person name="Culley D."/>
            <person name="Daum C."/>
            <person name="Ezra D."/>
            <person name="Gonzalez J."/>
            <person name="Henrissat B."/>
            <person name="Kuo A."/>
            <person name="Liang C."/>
            <person name="Lipzen A."/>
            <person name="Lutzoni F."/>
            <person name="Magnuson J."/>
            <person name="Mondo S."/>
            <person name="Nolan M."/>
            <person name="Ohm R."/>
            <person name="Pangilinan J."/>
            <person name="Park H.-J."/>
            <person name="Ramirez L."/>
            <person name="Alfaro M."/>
            <person name="Sun H."/>
            <person name="Tritt A."/>
            <person name="Yoshinaga Y."/>
            <person name="Zwiers L.-H."/>
            <person name="Turgeon B."/>
            <person name="Goodwin S."/>
            <person name="Spatafora J."/>
            <person name="Crous P."/>
            <person name="Grigoriev I."/>
        </authorList>
    </citation>
    <scope>NUCLEOTIDE SEQUENCE</scope>
    <source>
        <strain evidence="7">CBS 119687</strain>
    </source>
</reference>
<dbReference type="SUPFAM" id="SSF49785">
    <property type="entry name" value="Galactose-binding domain-like"/>
    <property type="match status" value="1"/>
</dbReference>
<evidence type="ECO:0000256" key="2">
    <source>
        <dbReference type="ARBA" id="ARBA00022801"/>
    </source>
</evidence>
<dbReference type="InterPro" id="IPR003305">
    <property type="entry name" value="CenC_carb-bd"/>
</dbReference>
<organism evidence="7 8">
    <name type="scientific">Dothidotthia symphoricarpi CBS 119687</name>
    <dbReference type="NCBI Taxonomy" id="1392245"/>
    <lineage>
        <taxon>Eukaryota</taxon>
        <taxon>Fungi</taxon>
        <taxon>Dikarya</taxon>
        <taxon>Ascomycota</taxon>
        <taxon>Pezizomycotina</taxon>
        <taxon>Dothideomycetes</taxon>
        <taxon>Pleosporomycetidae</taxon>
        <taxon>Pleosporales</taxon>
        <taxon>Dothidotthiaceae</taxon>
        <taxon>Dothidotthia</taxon>
    </lineage>
</organism>
<dbReference type="PROSITE" id="PS50941">
    <property type="entry name" value="CHIT_BIND_I_2"/>
    <property type="match status" value="1"/>
</dbReference>
<dbReference type="AlphaFoldDB" id="A0A6A6AL66"/>
<dbReference type="Proteomes" id="UP000799771">
    <property type="component" value="Unassembled WGS sequence"/>
</dbReference>
<name>A0A6A6AL66_9PLEO</name>
<keyword evidence="5" id="KW-0732">Signal</keyword>
<evidence type="ECO:0000256" key="5">
    <source>
        <dbReference type="SAM" id="SignalP"/>
    </source>
</evidence>
<evidence type="ECO:0000256" key="3">
    <source>
        <dbReference type="PROSITE-ProRule" id="PRU00261"/>
    </source>
</evidence>
<dbReference type="GeneID" id="54405989"/>
<dbReference type="CDD" id="cd11618">
    <property type="entry name" value="ChtBD1_1"/>
    <property type="match status" value="1"/>
</dbReference>
<dbReference type="GO" id="GO:0008061">
    <property type="term" value="F:chitin binding"/>
    <property type="evidence" value="ECO:0007669"/>
    <property type="project" value="UniProtKB-UniRule"/>
</dbReference>
<evidence type="ECO:0000313" key="8">
    <source>
        <dbReference type="Proteomes" id="UP000799771"/>
    </source>
</evidence>
<feature type="compositionally biased region" description="Polar residues" evidence="4">
    <location>
        <begin position="116"/>
        <end position="131"/>
    </location>
</feature>
<dbReference type="InterPro" id="IPR036861">
    <property type="entry name" value="Endochitinase-like_sf"/>
</dbReference>
<gene>
    <name evidence="7" type="ORF">P153DRAFT_333191</name>
</gene>
<evidence type="ECO:0000256" key="1">
    <source>
        <dbReference type="ARBA" id="ARBA00022669"/>
    </source>
</evidence>
<evidence type="ECO:0000313" key="7">
    <source>
        <dbReference type="EMBL" id="KAF2132689.1"/>
    </source>
</evidence>
<protein>
    <submittedName>
        <fullName evidence="7">Carbohydrate-binding module family 18 protein</fullName>
    </submittedName>
</protein>
<feature type="region of interest" description="Disordered" evidence="4">
    <location>
        <begin position="188"/>
        <end position="217"/>
    </location>
</feature>
<comment type="caution">
    <text evidence="3">Lacks conserved residue(s) required for the propagation of feature annotation.</text>
</comment>
<dbReference type="EMBL" id="ML977500">
    <property type="protein sequence ID" value="KAF2132689.1"/>
    <property type="molecule type" value="Genomic_DNA"/>
</dbReference>
<keyword evidence="1 3" id="KW-0147">Chitin-binding</keyword>
<dbReference type="SUPFAM" id="SSF57016">
    <property type="entry name" value="Plant lectins/antimicrobial peptides"/>
    <property type="match status" value="1"/>
</dbReference>
<feature type="signal peptide" evidence="5">
    <location>
        <begin position="1"/>
        <end position="20"/>
    </location>
</feature>